<protein>
    <submittedName>
        <fullName evidence="2">3HB-oligomer hydrolase (3HBOH)</fullName>
    </submittedName>
</protein>
<evidence type="ECO:0000313" key="3">
    <source>
        <dbReference type="Proteomes" id="UP000183656"/>
    </source>
</evidence>
<proteinExistence type="predicted"/>
<dbReference type="Proteomes" id="UP000183656">
    <property type="component" value="Unassembled WGS sequence"/>
</dbReference>
<dbReference type="AlphaFoldDB" id="A0A1I7K2L2"/>
<keyword evidence="3" id="KW-1185">Reference proteome</keyword>
<sequence length="371" mass="37793">MAGYGKTLAEYTTYGNIYQPCAALAADAALSETSIYNYIGLTAMTARAAARCDGLAAKGLVSGATTAERAADALAKLHAFGWTAESDSMHNAHYALGNGPILSAMYTMAYGRFGVEANLCGASFAAASAKGDVVAVAPAALAQSFAIANGTANGTPATVVYNDSVGGAKAWQFAVSPSTGAADLGLDNALCQYALVSGKDPATGAALTAASTPTKAQSDAVRSGIAEVLHSANLRGKPAIIVAGRSDALIPVNNNARAYTALNRTIEGASSKLRYIEVTNGQHFDAFLPFSGFDTRFVPLHPYFNQAMDAMWAHLKSGAQLPASQVVRTTPRGGTPGAAPAITAAHVPPFVASPAAADQIGFAGTSITVPR</sequence>
<dbReference type="GO" id="GO:0019605">
    <property type="term" value="P:butyrate metabolic process"/>
    <property type="evidence" value="ECO:0007669"/>
    <property type="project" value="InterPro"/>
</dbReference>
<dbReference type="InterPro" id="IPR016582">
    <property type="entry name" value="OHBut_olig_hydro_put"/>
</dbReference>
<gene>
    <name evidence="2" type="ORF">SAMN04489707_103623</name>
</gene>
<name>A0A1I7K2L2_9BURK</name>
<evidence type="ECO:0000256" key="1">
    <source>
        <dbReference type="ARBA" id="ARBA00022801"/>
    </source>
</evidence>
<dbReference type="GO" id="GO:0005615">
    <property type="term" value="C:extracellular space"/>
    <property type="evidence" value="ECO:0007669"/>
    <property type="project" value="InterPro"/>
</dbReference>
<dbReference type="Pfam" id="PF10605">
    <property type="entry name" value="3HBOH"/>
    <property type="match status" value="1"/>
</dbReference>
<dbReference type="STRING" id="343013.SAMN04489707_103623"/>
<reference evidence="2 3" key="1">
    <citation type="submission" date="2016-10" db="EMBL/GenBank/DDBJ databases">
        <authorList>
            <person name="de Groot N.N."/>
        </authorList>
    </citation>
    <scope>NUCLEOTIDE SEQUENCE [LARGE SCALE GENOMIC DNA]</scope>
    <source>
        <strain evidence="2 3">R-24608</strain>
    </source>
</reference>
<evidence type="ECO:0000313" key="2">
    <source>
        <dbReference type="EMBL" id="SFU91632.1"/>
    </source>
</evidence>
<dbReference type="EMBL" id="FPBX01000036">
    <property type="protein sequence ID" value="SFU91632.1"/>
    <property type="molecule type" value="Genomic_DNA"/>
</dbReference>
<keyword evidence="1 2" id="KW-0378">Hydrolase</keyword>
<accession>A0A1I7K2L2</accession>
<organism evidence="2 3">
    <name type="scientific">Paenacidovorax caeni</name>
    <dbReference type="NCBI Taxonomy" id="343013"/>
    <lineage>
        <taxon>Bacteria</taxon>
        <taxon>Pseudomonadati</taxon>
        <taxon>Pseudomonadota</taxon>
        <taxon>Betaproteobacteria</taxon>
        <taxon>Burkholderiales</taxon>
        <taxon>Comamonadaceae</taxon>
        <taxon>Paenacidovorax</taxon>
    </lineage>
</organism>
<dbReference type="GO" id="GO:0047989">
    <property type="term" value="F:hydroxybutyrate-dimer hydrolase activity"/>
    <property type="evidence" value="ECO:0007669"/>
    <property type="project" value="InterPro"/>
</dbReference>